<sequence length="114" mass="12863">MKFIVCIVLLTNIAWASLLQERKDQLNELVGEITERKCIKPGNDCTSKRDGCCKDKGYSAMSCECYVHTKDVKKYSKGDEAHSHVKCFCENSGSWFQKPKTGSAESLENNFLES</sequence>
<proteinExistence type="predicted"/>
<evidence type="ECO:0000256" key="1">
    <source>
        <dbReference type="SAM" id="SignalP"/>
    </source>
</evidence>
<feature type="chain" id="PRO_5020956807" evidence="1">
    <location>
        <begin position="17"/>
        <end position="114"/>
    </location>
</feature>
<keyword evidence="1" id="KW-0732">Signal</keyword>
<reference evidence="2" key="2">
    <citation type="submission" date="2019-05" db="EMBL/GenBank/DDBJ databases">
        <title>Unravelling the molecular evolution of spider venoms.</title>
        <authorList>
            <person name="Pineda S."/>
        </authorList>
    </citation>
    <scope>NUCLEOTIDE SEQUENCE</scope>
</reference>
<name>A0A4Q8K2M3_DEISU</name>
<feature type="signal peptide" evidence="1">
    <location>
        <begin position="1"/>
        <end position="16"/>
    </location>
</feature>
<accession>A0A4Q8K2M3</accession>
<dbReference type="AlphaFoldDB" id="A0A4Q8K2M3"/>
<reference evidence="2" key="1">
    <citation type="submission" date="2017-05" db="EMBL/GenBank/DDBJ databases">
        <authorList>
            <person name="QRISCLOUD D."/>
        </authorList>
    </citation>
    <scope>NUCLEOTIDE SEQUENCE</scope>
</reference>
<dbReference type="EMBL" id="HAHH01000107">
    <property type="protein sequence ID" value="SNX33756.1"/>
    <property type="molecule type" value="Transcribed_RNA"/>
</dbReference>
<evidence type="ECO:0000313" key="2">
    <source>
        <dbReference type="EMBL" id="SNX33756.1"/>
    </source>
</evidence>
<organism evidence="2">
    <name type="scientific">Deinopis subrufa</name>
    <name type="common">Rufous net-casting spider</name>
    <dbReference type="NCBI Taxonomy" id="1905329"/>
    <lineage>
        <taxon>Eukaryota</taxon>
        <taxon>Metazoa</taxon>
        <taxon>Ecdysozoa</taxon>
        <taxon>Arthropoda</taxon>
        <taxon>Chelicerata</taxon>
        <taxon>Arachnida</taxon>
        <taxon>Araneae</taxon>
        <taxon>Araneomorphae</taxon>
        <taxon>Entelegynae</taxon>
        <taxon>Deinopoidea</taxon>
        <taxon>Deinopidae</taxon>
        <taxon>Deinopis</taxon>
    </lineage>
</organism>
<protein>
    <submittedName>
        <fullName evidence="2">U60-Deinotoxin-Dsu1a_1</fullName>
    </submittedName>
</protein>